<evidence type="ECO:0000313" key="7">
    <source>
        <dbReference type="Proteomes" id="UP001208570"/>
    </source>
</evidence>
<dbReference type="EMBL" id="JAODUP010000950">
    <property type="protein sequence ID" value="KAK2142479.1"/>
    <property type="molecule type" value="Genomic_DNA"/>
</dbReference>
<evidence type="ECO:0008006" key="8">
    <source>
        <dbReference type="Google" id="ProtNLM"/>
    </source>
</evidence>
<dbReference type="SUPFAM" id="SSF54373">
    <property type="entry name" value="FAD-linked reductases, C-terminal domain"/>
    <property type="match status" value="1"/>
</dbReference>
<dbReference type="GO" id="GO:0005782">
    <property type="term" value="C:peroxisomal matrix"/>
    <property type="evidence" value="ECO:0007669"/>
    <property type="project" value="UniProtKB-SubCell"/>
</dbReference>
<evidence type="ECO:0000256" key="1">
    <source>
        <dbReference type="ARBA" id="ARBA00001974"/>
    </source>
</evidence>
<evidence type="ECO:0000256" key="4">
    <source>
        <dbReference type="ARBA" id="ARBA00022827"/>
    </source>
</evidence>
<evidence type="ECO:0000256" key="2">
    <source>
        <dbReference type="ARBA" id="ARBA00004253"/>
    </source>
</evidence>
<dbReference type="Gene3D" id="3.30.9.10">
    <property type="entry name" value="D-Amino Acid Oxidase, subunit A, domain 2"/>
    <property type="match status" value="2"/>
</dbReference>
<dbReference type="GO" id="GO:0071949">
    <property type="term" value="F:FAD binding"/>
    <property type="evidence" value="ECO:0007669"/>
    <property type="project" value="InterPro"/>
</dbReference>
<keyword evidence="3" id="KW-0285">Flavoprotein</keyword>
<dbReference type="InterPro" id="IPR036188">
    <property type="entry name" value="FAD/NAD-bd_sf"/>
</dbReference>
<keyword evidence="4" id="KW-0274">FAD</keyword>
<dbReference type="GO" id="GO:0003884">
    <property type="term" value="F:D-amino-acid oxidase activity"/>
    <property type="evidence" value="ECO:0007669"/>
    <property type="project" value="InterPro"/>
</dbReference>
<dbReference type="InterPro" id="IPR023209">
    <property type="entry name" value="DAO"/>
</dbReference>
<accession>A0AAD9MTJ2</accession>
<keyword evidence="7" id="KW-1185">Reference proteome</keyword>
<evidence type="ECO:0000256" key="3">
    <source>
        <dbReference type="ARBA" id="ARBA00022630"/>
    </source>
</evidence>
<keyword evidence="5" id="KW-0560">Oxidoreductase</keyword>
<sequence length="181" mass="20247">MLRGSKGHTILVLGAGVVGLSTAINSYITWPDADVTVMADTFYSGTTSYGAGGIFRPTFDKLPGVPESMLRHGFFVTTLMTEGYKYMSYLMKRFEDMGGSYVKRKIYSVEEVKAPWIKQSLLFGDEQLTFIYPGQEYCVIGCTRQKGDYNLTVDQSETEKMWKEACSLMPSLSVSMETPEI</sequence>
<protein>
    <recommendedName>
        <fullName evidence="8">FAD dependent oxidoreductase domain-containing protein</fullName>
    </recommendedName>
</protein>
<comment type="cofactor">
    <cofactor evidence="1">
        <name>FAD</name>
        <dbReference type="ChEBI" id="CHEBI:57692"/>
    </cofactor>
</comment>
<comment type="subcellular location">
    <subcellularLocation>
        <location evidence="2">Peroxisome matrix</location>
    </subcellularLocation>
</comment>
<dbReference type="PANTHER" id="PTHR11530:SF11">
    <property type="entry name" value="D-ASPARTATE OXIDASE"/>
    <property type="match status" value="1"/>
</dbReference>
<proteinExistence type="predicted"/>
<dbReference type="AlphaFoldDB" id="A0AAD9MTJ2"/>
<evidence type="ECO:0000313" key="6">
    <source>
        <dbReference type="EMBL" id="KAK2142479.1"/>
    </source>
</evidence>
<comment type="caution">
    <text evidence="6">The sequence shown here is derived from an EMBL/GenBank/DDBJ whole genome shotgun (WGS) entry which is preliminary data.</text>
</comment>
<dbReference type="SUPFAM" id="SSF51905">
    <property type="entry name" value="FAD/NAD(P)-binding domain"/>
    <property type="match status" value="1"/>
</dbReference>
<dbReference type="Proteomes" id="UP001208570">
    <property type="component" value="Unassembled WGS sequence"/>
</dbReference>
<dbReference type="PANTHER" id="PTHR11530">
    <property type="entry name" value="D-AMINO ACID OXIDASE"/>
    <property type="match status" value="1"/>
</dbReference>
<reference evidence="6" key="1">
    <citation type="journal article" date="2023" name="Mol. Biol. Evol.">
        <title>Third-Generation Sequencing Reveals the Adaptive Role of the Epigenome in Three Deep-Sea Polychaetes.</title>
        <authorList>
            <person name="Perez M."/>
            <person name="Aroh O."/>
            <person name="Sun Y."/>
            <person name="Lan Y."/>
            <person name="Juniper S.K."/>
            <person name="Young C.R."/>
            <person name="Angers B."/>
            <person name="Qian P.Y."/>
        </authorList>
    </citation>
    <scope>NUCLEOTIDE SEQUENCE</scope>
    <source>
        <strain evidence="6">P08H-3</strain>
    </source>
</reference>
<name>A0AAD9MTJ2_9ANNE</name>
<organism evidence="6 7">
    <name type="scientific">Paralvinella palmiformis</name>
    <dbReference type="NCBI Taxonomy" id="53620"/>
    <lineage>
        <taxon>Eukaryota</taxon>
        <taxon>Metazoa</taxon>
        <taxon>Spiralia</taxon>
        <taxon>Lophotrochozoa</taxon>
        <taxon>Annelida</taxon>
        <taxon>Polychaeta</taxon>
        <taxon>Sedentaria</taxon>
        <taxon>Canalipalpata</taxon>
        <taxon>Terebellida</taxon>
        <taxon>Terebelliformia</taxon>
        <taxon>Alvinellidae</taxon>
        <taxon>Paralvinella</taxon>
    </lineage>
</organism>
<gene>
    <name evidence="6" type="ORF">LSH36_950g00038</name>
</gene>
<dbReference type="GO" id="GO:0019478">
    <property type="term" value="P:D-amino acid catabolic process"/>
    <property type="evidence" value="ECO:0007669"/>
    <property type="project" value="TreeGrafter"/>
</dbReference>
<evidence type="ECO:0000256" key="5">
    <source>
        <dbReference type="ARBA" id="ARBA00023002"/>
    </source>
</evidence>
<dbReference type="Gene3D" id="3.40.50.720">
    <property type="entry name" value="NAD(P)-binding Rossmann-like Domain"/>
    <property type="match status" value="2"/>
</dbReference>